<evidence type="ECO:0000256" key="2">
    <source>
        <dbReference type="SAM" id="Phobius"/>
    </source>
</evidence>
<sequence length="185" mass="19923">MDIGKANSTLTPEEREAAAMAIWNQEKGTAAAVIIISWLFKIYFIVLLYSYASHLRKGSYRSLPLSKSTAGATANHANHAYETALGGDEEEEIGDFYRVPLRAPKPATGSLSGVAEFVKAPGRPTKNKTRASTSRSGSRNGSRNSDDVLFDENESTTYASSSRAHSKLGTDDSTLASTDDERGGR</sequence>
<feature type="transmembrane region" description="Helical" evidence="2">
    <location>
        <begin position="30"/>
        <end position="52"/>
    </location>
</feature>
<evidence type="ECO:0000313" key="4">
    <source>
        <dbReference type="Proteomes" id="UP000717328"/>
    </source>
</evidence>
<dbReference type="InterPro" id="IPR013862">
    <property type="entry name" value="Kei1"/>
</dbReference>
<accession>A0A9P7K7F1</accession>
<organism evidence="3 4">
    <name type="scientific">Sphagnurus paluster</name>
    <dbReference type="NCBI Taxonomy" id="117069"/>
    <lineage>
        <taxon>Eukaryota</taxon>
        <taxon>Fungi</taxon>
        <taxon>Dikarya</taxon>
        <taxon>Basidiomycota</taxon>
        <taxon>Agaricomycotina</taxon>
        <taxon>Agaricomycetes</taxon>
        <taxon>Agaricomycetidae</taxon>
        <taxon>Agaricales</taxon>
        <taxon>Tricholomatineae</taxon>
        <taxon>Lyophyllaceae</taxon>
        <taxon>Sphagnurus</taxon>
    </lineage>
</organism>
<gene>
    <name evidence="3" type="ORF">H0H81_007018</name>
</gene>
<dbReference type="GO" id="GO:0006673">
    <property type="term" value="P:inositol phosphoceramide metabolic process"/>
    <property type="evidence" value="ECO:0007669"/>
    <property type="project" value="InterPro"/>
</dbReference>
<keyword evidence="2" id="KW-1133">Transmembrane helix</keyword>
<dbReference type="GO" id="GO:0070916">
    <property type="term" value="C:inositol phosphoceramide synthase complex"/>
    <property type="evidence" value="ECO:0007669"/>
    <property type="project" value="TreeGrafter"/>
</dbReference>
<feature type="region of interest" description="Disordered" evidence="1">
    <location>
        <begin position="113"/>
        <end position="185"/>
    </location>
</feature>
<name>A0A9P7K7F1_9AGAR</name>
<protein>
    <submittedName>
        <fullName evidence="3">Uncharacterized protein</fullName>
    </submittedName>
</protein>
<feature type="compositionally biased region" description="Low complexity" evidence="1">
    <location>
        <begin position="130"/>
        <end position="143"/>
    </location>
</feature>
<comment type="caution">
    <text evidence="3">The sequence shown here is derived from an EMBL/GenBank/DDBJ whole genome shotgun (WGS) entry which is preliminary data.</text>
</comment>
<evidence type="ECO:0000313" key="3">
    <source>
        <dbReference type="EMBL" id="KAG5639074.1"/>
    </source>
</evidence>
<dbReference type="GO" id="GO:0070917">
    <property type="term" value="F:inositol phosphoceramide synthase regulator activity"/>
    <property type="evidence" value="ECO:0007669"/>
    <property type="project" value="InterPro"/>
</dbReference>
<keyword evidence="4" id="KW-1185">Reference proteome</keyword>
<proteinExistence type="predicted"/>
<dbReference type="EMBL" id="JABCKI010005732">
    <property type="protein sequence ID" value="KAG5639074.1"/>
    <property type="molecule type" value="Genomic_DNA"/>
</dbReference>
<dbReference type="GO" id="GO:0000139">
    <property type="term" value="C:Golgi membrane"/>
    <property type="evidence" value="ECO:0007669"/>
    <property type="project" value="TreeGrafter"/>
</dbReference>
<dbReference type="Pfam" id="PF08552">
    <property type="entry name" value="Kei1"/>
    <property type="match status" value="1"/>
</dbReference>
<dbReference type="AlphaFoldDB" id="A0A9P7K7F1"/>
<keyword evidence="2" id="KW-0812">Transmembrane</keyword>
<dbReference type="Proteomes" id="UP000717328">
    <property type="component" value="Unassembled WGS sequence"/>
</dbReference>
<evidence type="ECO:0000256" key="1">
    <source>
        <dbReference type="SAM" id="MobiDB-lite"/>
    </source>
</evidence>
<reference evidence="3" key="1">
    <citation type="submission" date="2021-02" db="EMBL/GenBank/DDBJ databases">
        <authorList>
            <person name="Nieuwenhuis M."/>
            <person name="Van De Peppel L.J.J."/>
        </authorList>
    </citation>
    <scope>NUCLEOTIDE SEQUENCE</scope>
    <source>
        <strain evidence="3">D49</strain>
    </source>
</reference>
<dbReference type="OrthoDB" id="3338076at2759"/>
<dbReference type="PANTHER" id="PTHR28077:SF1">
    <property type="entry name" value="INOSITOL PHOSPHORYLCERAMIDE SYNTHASE REGULATORY SUBUNIT KEI1"/>
    <property type="match status" value="1"/>
</dbReference>
<reference evidence="3" key="2">
    <citation type="submission" date="2021-10" db="EMBL/GenBank/DDBJ databases">
        <title>Phylogenomics reveals ancestral predisposition of the termite-cultivated fungus Termitomyces towards a domesticated lifestyle.</title>
        <authorList>
            <person name="Auxier B."/>
            <person name="Grum-Grzhimaylo A."/>
            <person name="Cardenas M.E."/>
            <person name="Lodge J.D."/>
            <person name="Laessoe T."/>
            <person name="Pedersen O."/>
            <person name="Smith M.E."/>
            <person name="Kuyper T.W."/>
            <person name="Franco-Molano E.A."/>
            <person name="Baroni T.J."/>
            <person name="Aanen D.K."/>
        </authorList>
    </citation>
    <scope>NUCLEOTIDE SEQUENCE</scope>
    <source>
        <strain evidence="3">D49</strain>
    </source>
</reference>
<keyword evidence="2" id="KW-0472">Membrane</keyword>
<dbReference type="PANTHER" id="PTHR28077">
    <property type="entry name" value="INOSITOL PHOSPHORYLCERAMIDE SYNTHASE REGULATORY SUBUNIT KEI1"/>
    <property type="match status" value="1"/>
</dbReference>